<accession>A0A6M2D339</accession>
<dbReference type="PROSITE" id="PS50252">
    <property type="entry name" value="TBOX_3"/>
    <property type="match status" value="1"/>
</dbReference>
<comment type="caution">
    <text evidence="5">Lacks conserved residue(s) required for the propagation of feature annotation.</text>
</comment>
<comment type="subcellular location">
    <subcellularLocation>
        <location evidence="5">Nucleus</location>
    </subcellularLocation>
</comment>
<protein>
    <submittedName>
        <fullName evidence="7">Protein ovary overexpressed</fullName>
    </submittedName>
</protein>
<evidence type="ECO:0000256" key="2">
    <source>
        <dbReference type="ARBA" id="ARBA00023125"/>
    </source>
</evidence>
<reference evidence="7" key="1">
    <citation type="submission" date="2019-09" db="EMBL/GenBank/DDBJ databases">
        <title>Organ-specific transcriptomic study of the physiology of the cattle tick, Rhipicephalus microplus.</title>
        <authorList>
            <person name="Tirloni L."/>
            <person name="Braz G."/>
            <person name="Gandara A.C.P."/>
            <person name="Sabadin G.A."/>
            <person name="da Silva R.M."/>
            <person name="Guizzo M.G."/>
            <person name="Machado J.A."/>
            <person name="Costa E.P."/>
            <person name="Gomes H.F."/>
            <person name="Moraes J."/>
            <person name="Mota M.B.S."/>
            <person name="Mesquita R.D."/>
            <person name="Alvarenga P.H."/>
            <person name="Alves F."/>
            <person name="Seixas A."/>
            <person name="da Fonseca R.N."/>
            <person name="Fogaca A."/>
            <person name="Logullo C."/>
            <person name="Tanaka A."/>
            <person name="Daffre S."/>
            <person name="Termignoni C."/>
            <person name="Vaz I.S.Jr."/>
            <person name="Oliveira P.L."/>
            <person name="Ribeiro J.M."/>
        </authorList>
    </citation>
    <scope>NUCLEOTIDE SEQUENCE</scope>
    <source>
        <strain evidence="7">Porto Alegre</strain>
    </source>
</reference>
<dbReference type="VEuPathDB" id="VectorBase:LOC119169388"/>
<dbReference type="GO" id="GO:0003677">
    <property type="term" value="F:DNA binding"/>
    <property type="evidence" value="ECO:0007669"/>
    <property type="project" value="UniProtKB-UniRule"/>
</dbReference>
<dbReference type="Gene3D" id="2.60.40.820">
    <property type="entry name" value="Transcription factor, T-box"/>
    <property type="match status" value="1"/>
</dbReference>
<dbReference type="GO" id="GO:0045893">
    <property type="term" value="P:positive regulation of DNA-templated transcription"/>
    <property type="evidence" value="ECO:0007669"/>
    <property type="project" value="InterPro"/>
</dbReference>
<evidence type="ECO:0000259" key="6">
    <source>
        <dbReference type="PROSITE" id="PS50252"/>
    </source>
</evidence>
<name>A0A6M2D339_RHIMP</name>
<dbReference type="OrthoDB" id="6485030at2759"/>
<dbReference type="InterPro" id="IPR008967">
    <property type="entry name" value="p53-like_TF_DNA-bd_sf"/>
</dbReference>
<dbReference type="EMBL" id="GHWJ01007659">
    <property type="protein sequence ID" value="NOV40396.1"/>
    <property type="molecule type" value="Transcribed_RNA"/>
</dbReference>
<dbReference type="InterPro" id="IPR046360">
    <property type="entry name" value="T-box_DNA-bd"/>
</dbReference>
<organism evidence="7">
    <name type="scientific">Rhipicephalus microplus</name>
    <name type="common">Cattle tick</name>
    <name type="synonym">Boophilus microplus</name>
    <dbReference type="NCBI Taxonomy" id="6941"/>
    <lineage>
        <taxon>Eukaryota</taxon>
        <taxon>Metazoa</taxon>
        <taxon>Ecdysozoa</taxon>
        <taxon>Arthropoda</taxon>
        <taxon>Chelicerata</taxon>
        <taxon>Arachnida</taxon>
        <taxon>Acari</taxon>
        <taxon>Parasitiformes</taxon>
        <taxon>Ixodida</taxon>
        <taxon>Ixodoidea</taxon>
        <taxon>Ixodidae</taxon>
        <taxon>Rhipicephalinae</taxon>
        <taxon>Rhipicephalus</taxon>
        <taxon>Boophilus</taxon>
    </lineage>
</organism>
<evidence type="ECO:0000256" key="1">
    <source>
        <dbReference type="ARBA" id="ARBA00023015"/>
    </source>
</evidence>
<dbReference type="GO" id="GO:0005634">
    <property type="term" value="C:nucleus"/>
    <property type="evidence" value="ECO:0007669"/>
    <property type="project" value="UniProtKB-SubCell"/>
</dbReference>
<sequence>MAPAATDAVNGLIGSEVGTYVHRVLERPKVMPSDHPNKVHDWSGWPKFTPKAKPDLKRSVIKPTRLPRIVHVNSHEFRPIMELQINIHGRFMQPAPSIQLSHLMDDLQYTVWLTFTDVKDGRCAGQYSHPESPRPGSSWNGKVVSFDQVKLFSDEGYGQQPGPPVTLKIDSTYRVQVNVGAVNDSGHILSRTVFRKFIGHSFIAVSHACRNVPSLSQVLAHSRKKKVR</sequence>
<feature type="domain" description="T-box" evidence="6">
    <location>
        <begin position="112"/>
        <end position="206"/>
    </location>
</feature>
<dbReference type="SUPFAM" id="SSF49417">
    <property type="entry name" value="p53-like transcription factors"/>
    <property type="match status" value="1"/>
</dbReference>
<evidence type="ECO:0000256" key="5">
    <source>
        <dbReference type="PROSITE-ProRule" id="PRU00201"/>
    </source>
</evidence>
<evidence type="ECO:0000256" key="3">
    <source>
        <dbReference type="ARBA" id="ARBA00023163"/>
    </source>
</evidence>
<evidence type="ECO:0000256" key="4">
    <source>
        <dbReference type="ARBA" id="ARBA00023242"/>
    </source>
</evidence>
<proteinExistence type="predicted"/>
<dbReference type="GO" id="GO:0003700">
    <property type="term" value="F:DNA-binding transcription factor activity"/>
    <property type="evidence" value="ECO:0007669"/>
    <property type="project" value="InterPro"/>
</dbReference>
<keyword evidence="4 5" id="KW-0539">Nucleus</keyword>
<dbReference type="AlphaFoldDB" id="A0A6M2D339"/>
<evidence type="ECO:0000313" key="7">
    <source>
        <dbReference type="EMBL" id="NOV40396.1"/>
    </source>
</evidence>
<dbReference type="GO" id="GO:0006357">
    <property type="term" value="P:regulation of transcription by RNA polymerase II"/>
    <property type="evidence" value="ECO:0007669"/>
    <property type="project" value="UniProtKB-ARBA"/>
</dbReference>
<keyword evidence="2 5" id="KW-0238">DNA-binding</keyword>
<keyword evidence="3" id="KW-0804">Transcription</keyword>
<keyword evidence="1" id="KW-0805">Transcription regulation</keyword>
<dbReference type="InterPro" id="IPR036960">
    <property type="entry name" value="T-box_sf"/>
</dbReference>